<protein>
    <submittedName>
        <fullName evidence="1">Uncharacterized protein</fullName>
    </submittedName>
</protein>
<dbReference type="KEGG" id="hpaa:E5Q53_00830"/>
<sequence length="65" mass="7413">MAKKHATTIKVLNFSDDPWGRDASENPVSNGEKFRKEWVLPAVREFDHVTVDFSDLMVIYGCKEG</sequence>
<evidence type="ECO:0000313" key="2">
    <source>
        <dbReference type="Proteomes" id="UP000323974"/>
    </source>
</evidence>
<reference evidence="1 2" key="1">
    <citation type="submission" date="2019-04" db="EMBL/GenBank/DDBJ databases">
        <title>Complete Genome and Methylome Analysis of Haemophilus haemolyticus NEB129.</title>
        <authorList>
            <person name="Fomenkov A."/>
            <person name="Roberts R.J."/>
            <person name="Anton B.P."/>
            <person name="Vincze T."/>
        </authorList>
    </citation>
    <scope>NUCLEOTIDE SEQUENCE [LARGE SCALE GENOMIC DNA]</scope>
    <source>
        <strain evidence="1 2">NEB129</strain>
    </source>
</reference>
<dbReference type="RefSeq" id="WP_005706263.1">
    <property type="nucleotide sequence ID" value="NZ_CP038817.1"/>
</dbReference>
<name>A0AAE6JP99_HAEPH</name>
<accession>A0AAE6JP99</accession>
<proteinExistence type="predicted"/>
<dbReference type="EMBL" id="CP038817">
    <property type="protein sequence ID" value="QEN10118.1"/>
    <property type="molecule type" value="Genomic_DNA"/>
</dbReference>
<evidence type="ECO:0000313" key="1">
    <source>
        <dbReference type="EMBL" id="QEN10118.1"/>
    </source>
</evidence>
<dbReference type="GeneID" id="78223628"/>
<dbReference type="AlphaFoldDB" id="A0AAE6JP99"/>
<dbReference type="Proteomes" id="UP000323974">
    <property type="component" value="Chromosome"/>
</dbReference>
<gene>
    <name evidence="1" type="ORF">E5Q53_00830</name>
</gene>
<organism evidence="1 2">
    <name type="scientific">Haemophilus parahaemolyticus</name>
    <dbReference type="NCBI Taxonomy" id="735"/>
    <lineage>
        <taxon>Bacteria</taxon>
        <taxon>Pseudomonadati</taxon>
        <taxon>Pseudomonadota</taxon>
        <taxon>Gammaproteobacteria</taxon>
        <taxon>Pasteurellales</taxon>
        <taxon>Pasteurellaceae</taxon>
        <taxon>Haemophilus</taxon>
    </lineage>
</organism>